<protein>
    <submittedName>
        <fullName evidence="1">Uncharacterized protein</fullName>
    </submittedName>
</protein>
<reference evidence="1 2" key="1">
    <citation type="journal article" date="2018" name="Sci. Rep.">
        <title>Genomic signatures of local adaptation to the degree of environmental predictability in rotifers.</title>
        <authorList>
            <person name="Franch-Gras L."/>
            <person name="Hahn C."/>
            <person name="Garcia-Roger E.M."/>
            <person name="Carmona M.J."/>
            <person name="Serra M."/>
            <person name="Gomez A."/>
        </authorList>
    </citation>
    <scope>NUCLEOTIDE SEQUENCE [LARGE SCALE GENOMIC DNA]</scope>
    <source>
        <strain evidence="1">HYR1</strain>
    </source>
</reference>
<accession>A0A3M7QJ66</accession>
<dbReference type="Proteomes" id="UP000276133">
    <property type="component" value="Unassembled WGS sequence"/>
</dbReference>
<sequence length="190" mass="20543">MGSFVNFQIFGSGEHFATSEKRTSERLLASVHSNLVLGLERLALANAVLPVAYVHVLVRAADMVDGQMSHDVVHAIEKLIAVFVGVRVDPSADDLAFLVVIGRGGGRGRQGRGRGGRLDGLRTHVAQEGARIGGQCSRCCCRTHVHALGRRGGRRRQVVVAVRLRVQRSGCVIIVIGVGGERVQRLVRRQ</sequence>
<gene>
    <name evidence="1" type="ORF">BpHYR1_029048</name>
</gene>
<organism evidence="1 2">
    <name type="scientific">Brachionus plicatilis</name>
    <name type="common">Marine rotifer</name>
    <name type="synonym">Brachionus muelleri</name>
    <dbReference type="NCBI Taxonomy" id="10195"/>
    <lineage>
        <taxon>Eukaryota</taxon>
        <taxon>Metazoa</taxon>
        <taxon>Spiralia</taxon>
        <taxon>Gnathifera</taxon>
        <taxon>Rotifera</taxon>
        <taxon>Eurotatoria</taxon>
        <taxon>Monogononta</taxon>
        <taxon>Pseudotrocha</taxon>
        <taxon>Ploima</taxon>
        <taxon>Brachionidae</taxon>
        <taxon>Brachionus</taxon>
    </lineage>
</organism>
<keyword evidence="2" id="KW-1185">Reference proteome</keyword>
<proteinExistence type="predicted"/>
<evidence type="ECO:0000313" key="2">
    <source>
        <dbReference type="Proteomes" id="UP000276133"/>
    </source>
</evidence>
<evidence type="ECO:0000313" key="1">
    <source>
        <dbReference type="EMBL" id="RNA11329.1"/>
    </source>
</evidence>
<comment type="caution">
    <text evidence="1">The sequence shown here is derived from an EMBL/GenBank/DDBJ whole genome shotgun (WGS) entry which is preliminary data.</text>
</comment>
<name>A0A3M7QJ66_BRAPC</name>
<dbReference type="EMBL" id="REGN01005982">
    <property type="protein sequence ID" value="RNA11329.1"/>
    <property type="molecule type" value="Genomic_DNA"/>
</dbReference>
<dbReference type="AlphaFoldDB" id="A0A3M7QJ66"/>